<reference evidence="2" key="1">
    <citation type="submission" date="2017-12" db="EMBL/GenBank/DDBJ databases">
        <title>Gene loss provides genomic basis for host adaptation in cereal stripe rust fungi.</title>
        <authorList>
            <person name="Xia C."/>
        </authorList>
    </citation>
    <scope>NUCLEOTIDE SEQUENCE [LARGE SCALE GENOMIC DNA]</scope>
    <source>
        <strain evidence="2">93-210</strain>
    </source>
</reference>
<dbReference type="VEuPathDB" id="FungiDB:PSHT_16334"/>
<dbReference type="Proteomes" id="UP000239156">
    <property type="component" value="Unassembled WGS sequence"/>
</dbReference>
<proteinExistence type="predicted"/>
<evidence type="ECO:0008006" key="4">
    <source>
        <dbReference type="Google" id="ProtNLM"/>
    </source>
</evidence>
<dbReference type="VEuPathDB" id="FungiDB:PSTT_02051"/>
<feature type="chain" id="PRO_5015485590" description="Secreted protein" evidence="1">
    <location>
        <begin position="26"/>
        <end position="123"/>
    </location>
</feature>
<accession>A0A2S4W1E8</accession>
<sequence length="123" mass="13632">MYHMQLLNILPILIVLLIQGEAGYANTVKPVNTITNFGCAGRVPNYYAAGCVKWGPTGPRSTDVSLIMAPWNPRKSAYDCSLADPEYYRASCCAENFYVTNVLTVTIWKAKCRNIDGSEIKGY</sequence>
<dbReference type="EMBL" id="PKSL01000012">
    <property type="protein sequence ID" value="POW15507.1"/>
    <property type="molecule type" value="Genomic_DNA"/>
</dbReference>
<evidence type="ECO:0000256" key="1">
    <source>
        <dbReference type="SAM" id="SignalP"/>
    </source>
</evidence>
<evidence type="ECO:0000313" key="3">
    <source>
        <dbReference type="Proteomes" id="UP000239156"/>
    </source>
</evidence>
<dbReference type="AlphaFoldDB" id="A0A2S4W1E8"/>
<organism evidence="2 3">
    <name type="scientific">Puccinia striiformis</name>
    <dbReference type="NCBI Taxonomy" id="27350"/>
    <lineage>
        <taxon>Eukaryota</taxon>
        <taxon>Fungi</taxon>
        <taxon>Dikarya</taxon>
        <taxon>Basidiomycota</taxon>
        <taxon>Pucciniomycotina</taxon>
        <taxon>Pucciniomycetes</taxon>
        <taxon>Pucciniales</taxon>
        <taxon>Pucciniaceae</taxon>
        <taxon>Puccinia</taxon>
    </lineage>
</organism>
<protein>
    <recommendedName>
        <fullName evidence="4">Secreted protein</fullName>
    </recommendedName>
</protein>
<keyword evidence="1" id="KW-0732">Signal</keyword>
<comment type="caution">
    <text evidence="2">The sequence shown here is derived from an EMBL/GenBank/DDBJ whole genome shotgun (WGS) entry which is preliminary data.</text>
</comment>
<feature type="signal peptide" evidence="1">
    <location>
        <begin position="1"/>
        <end position="25"/>
    </location>
</feature>
<keyword evidence="3" id="KW-1185">Reference proteome</keyword>
<gene>
    <name evidence="2" type="ORF">PSTT_02051</name>
</gene>
<evidence type="ECO:0000313" key="2">
    <source>
        <dbReference type="EMBL" id="POW15507.1"/>
    </source>
</evidence>
<name>A0A2S4W1E8_9BASI</name>